<accession>A0A6C0M024</accession>
<sequence length="53" mass="6325">MNNNSKWFCKKCKNMIDNCIDIDYHNDTVHPDFSDKYIMSWFKNGKKGLSAYD</sequence>
<evidence type="ECO:0000313" key="1">
    <source>
        <dbReference type="EMBL" id="QHU34862.1"/>
    </source>
</evidence>
<organism evidence="1">
    <name type="scientific">viral metagenome</name>
    <dbReference type="NCBI Taxonomy" id="1070528"/>
    <lineage>
        <taxon>unclassified sequences</taxon>
        <taxon>metagenomes</taxon>
        <taxon>organismal metagenomes</taxon>
    </lineage>
</organism>
<protein>
    <submittedName>
        <fullName evidence="1">Uncharacterized protein</fullName>
    </submittedName>
</protein>
<dbReference type="EMBL" id="MN740581">
    <property type="protein sequence ID" value="QHU34862.1"/>
    <property type="molecule type" value="Genomic_DNA"/>
</dbReference>
<reference evidence="1" key="1">
    <citation type="journal article" date="2020" name="Nature">
        <title>Giant virus diversity and host interactions through global metagenomics.</title>
        <authorList>
            <person name="Schulz F."/>
            <person name="Roux S."/>
            <person name="Paez-Espino D."/>
            <person name="Jungbluth S."/>
            <person name="Walsh D.A."/>
            <person name="Denef V.J."/>
            <person name="McMahon K.D."/>
            <person name="Konstantinidis K.T."/>
            <person name="Eloe-Fadrosh E.A."/>
            <person name="Kyrpides N.C."/>
            <person name="Woyke T."/>
        </authorList>
    </citation>
    <scope>NUCLEOTIDE SEQUENCE</scope>
    <source>
        <strain evidence="1">GVMAG-S-1017244-22</strain>
    </source>
</reference>
<proteinExistence type="predicted"/>
<name>A0A6C0M024_9ZZZZ</name>
<dbReference type="AlphaFoldDB" id="A0A6C0M024"/>